<dbReference type="AlphaFoldDB" id="A0A1G4J6J8"/>
<evidence type="ECO:0000313" key="2">
    <source>
        <dbReference type="EMBL" id="SCU85354.1"/>
    </source>
</evidence>
<comment type="similarity">
    <text evidence="1">Belongs to the MDM20/NAA25 family.</text>
</comment>
<protein>
    <submittedName>
        <fullName evidence="2">LANO_0C04038g1_1</fullName>
    </submittedName>
</protein>
<dbReference type="Proteomes" id="UP000189911">
    <property type="component" value="Chromosome C"/>
</dbReference>
<accession>A0A1G4J6J8</accession>
<dbReference type="InterPro" id="IPR019183">
    <property type="entry name" value="NAA25_NatB_aux_su"/>
</dbReference>
<keyword evidence="3" id="KW-1185">Reference proteome</keyword>
<dbReference type="Pfam" id="PF09797">
    <property type="entry name" value="NatB_MDM20"/>
    <property type="match status" value="1"/>
</dbReference>
<proteinExistence type="inferred from homology"/>
<evidence type="ECO:0000313" key="3">
    <source>
        <dbReference type="Proteomes" id="UP000189911"/>
    </source>
</evidence>
<evidence type="ECO:0000256" key="1">
    <source>
        <dbReference type="ARBA" id="ARBA00006298"/>
    </source>
</evidence>
<name>A0A1G4J6J8_9SACH</name>
<reference evidence="3" key="1">
    <citation type="submission" date="2016-03" db="EMBL/GenBank/DDBJ databases">
        <authorList>
            <person name="Devillers Hugo."/>
        </authorList>
    </citation>
    <scope>NUCLEOTIDE SEQUENCE [LARGE SCALE GENOMIC DNA]</scope>
</reference>
<organism evidence="2 3">
    <name type="scientific">Lachancea nothofagi CBS 11611</name>
    <dbReference type="NCBI Taxonomy" id="1266666"/>
    <lineage>
        <taxon>Eukaryota</taxon>
        <taxon>Fungi</taxon>
        <taxon>Dikarya</taxon>
        <taxon>Ascomycota</taxon>
        <taxon>Saccharomycotina</taxon>
        <taxon>Saccharomycetes</taxon>
        <taxon>Saccharomycetales</taxon>
        <taxon>Saccharomycetaceae</taxon>
        <taxon>Lachancea</taxon>
    </lineage>
</organism>
<dbReference type="OrthoDB" id="1874341at2759"/>
<sequence length="778" mass="90347">MDNGRDEILQTLARGNGKLALQLSGKLCAQFPKASYPKLLEQYVRFRHNKSKYSAETMLEPLLDTPNPPSDLRSLELLHVFRQELEQFDCSLDGYKKAMRKYPSLEIGYNWFSKAIEDFNLQHMVQASFQLRRWSQEPRMMQFWNALSIVALVKLQNRAEDKINIQIAFKTVENLKPFQSDQETIIYCLVCEICGDKSQDIVELLLPAFKGANNAKFSVDLYLKNFMLKHLTILCDYSNLFIVCSFLLTLLDDFEIITKLIESAKALGKPREEVEMILSLRDSRNHRLANMQLDVVYCETIKSKSLKHYLERFHDKPCCVADLNHFQDYMSPETIKLGMNAFSGGLLHDCNYSKLTGDHKMEHFVDLFVKYKPTLSEKPKTDYSSCSYFILRIVENLVNDKHLTLENALTSVAILEQYQALDPYNFDTRVWLVVLYNYLGSPTMAYEHFAHLKVKNLQNESLNYLMASRYSSLFPVKDHPFVEHLETSDKLYDSTTSLPRFIQIAFERKSYSKILGMLELHDKMTLSLTRLSELTEQLQRARLFNDKRGELLKKLHESFRALCQSHVNRDSLLDRHRLHLKDNRDLSVLGPMDSCFEVTAYIDQSNDAVIVECIQEMLLELSVSGERSTLLEEMLMHHNQKELVKEMTPSEFWAFTTICLVYESQFDESKISELQTQLNKRPEIHRQTWRLAHDFHTQMATLKSLDQLKRIKNPGCKTSIKTQLRQLRDLGPDYFQDYIAAISSTKVDSQLLKRLGFASEEPCVAISIMATFKVARNL</sequence>
<dbReference type="EMBL" id="LT598446">
    <property type="protein sequence ID" value="SCU85354.1"/>
    <property type="molecule type" value="Genomic_DNA"/>
</dbReference>
<dbReference type="PANTHER" id="PTHR22767">
    <property type="entry name" value="N-TERMINAL ACETYLTRANSFERASE-RELATED"/>
    <property type="match status" value="1"/>
</dbReference>
<dbReference type="PANTHER" id="PTHR22767:SF3">
    <property type="entry name" value="N-ALPHA-ACETYLTRANSFERASE 25, NATB AUXILIARY SUBUNIT"/>
    <property type="match status" value="1"/>
</dbReference>
<gene>
    <name evidence="2" type="ORF">LANO_0C04038G</name>
</gene>
<dbReference type="GO" id="GO:0031416">
    <property type="term" value="C:NatB complex"/>
    <property type="evidence" value="ECO:0007669"/>
    <property type="project" value="TreeGrafter"/>
</dbReference>